<evidence type="ECO:0000313" key="3">
    <source>
        <dbReference type="Proteomes" id="UP001605036"/>
    </source>
</evidence>
<dbReference type="AlphaFoldDB" id="A0ABD1YAC1"/>
<gene>
    <name evidence="2" type="ORF">R1flu_003848</name>
</gene>
<evidence type="ECO:0000256" key="1">
    <source>
        <dbReference type="SAM" id="MobiDB-lite"/>
    </source>
</evidence>
<keyword evidence="3" id="KW-1185">Reference proteome</keyword>
<proteinExistence type="predicted"/>
<sequence>MSDREVNLLRLHEEREKVLKQAVQLQGNRKKHYDRKLKKRMDLKVGDLALLFDSRKEHFLGKLNLNWKDPYKVIEVFDNGSVQLATMDGEESETRTNGHNVKKYLT</sequence>
<name>A0ABD1YAC1_9MARC</name>
<evidence type="ECO:0000313" key="2">
    <source>
        <dbReference type="EMBL" id="KAL2623643.1"/>
    </source>
</evidence>
<reference evidence="2 3" key="1">
    <citation type="submission" date="2024-09" db="EMBL/GenBank/DDBJ databases">
        <title>Chromosome-scale assembly of Riccia fluitans.</title>
        <authorList>
            <person name="Paukszto L."/>
            <person name="Sawicki J."/>
            <person name="Karawczyk K."/>
            <person name="Piernik-Szablinska J."/>
            <person name="Szczecinska M."/>
            <person name="Mazdziarz M."/>
        </authorList>
    </citation>
    <scope>NUCLEOTIDE SEQUENCE [LARGE SCALE GENOMIC DNA]</scope>
    <source>
        <strain evidence="2">Rf_01</strain>
        <tissue evidence="2">Aerial parts of the thallus</tissue>
    </source>
</reference>
<dbReference type="Proteomes" id="UP001605036">
    <property type="component" value="Unassembled WGS sequence"/>
</dbReference>
<protein>
    <submittedName>
        <fullName evidence="2">Uncharacterized protein</fullName>
    </submittedName>
</protein>
<accession>A0ABD1YAC1</accession>
<comment type="caution">
    <text evidence="2">The sequence shown here is derived from an EMBL/GenBank/DDBJ whole genome shotgun (WGS) entry which is preliminary data.</text>
</comment>
<dbReference type="EMBL" id="JBHFFA010000006">
    <property type="protein sequence ID" value="KAL2623643.1"/>
    <property type="molecule type" value="Genomic_DNA"/>
</dbReference>
<feature type="region of interest" description="Disordered" evidence="1">
    <location>
        <begin position="87"/>
        <end position="106"/>
    </location>
</feature>
<organism evidence="2 3">
    <name type="scientific">Riccia fluitans</name>
    <dbReference type="NCBI Taxonomy" id="41844"/>
    <lineage>
        <taxon>Eukaryota</taxon>
        <taxon>Viridiplantae</taxon>
        <taxon>Streptophyta</taxon>
        <taxon>Embryophyta</taxon>
        <taxon>Marchantiophyta</taxon>
        <taxon>Marchantiopsida</taxon>
        <taxon>Marchantiidae</taxon>
        <taxon>Marchantiales</taxon>
        <taxon>Ricciaceae</taxon>
        <taxon>Riccia</taxon>
    </lineage>
</organism>